<organism evidence="5 7">
    <name type="scientific">Pyrococcus abyssi (strain GE5 / Orsay)</name>
    <dbReference type="NCBI Taxonomy" id="272844"/>
    <lineage>
        <taxon>Archaea</taxon>
        <taxon>Methanobacteriati</taxon>
        <taxon>Methanobacteriota</taxon>
        <taxon>Thermococci</taxon>
        <taxon>Thermococcales</taxon>
        <taxon>Thermococcaceae</taxon>
        <taxon>Pyrococcus</taxon>
    </lineage>
</organism>
<dbReference type="GO" id="GO:0043039">
    <property type="term" value="P:tRNA aminoacylation"/>
    <property type="evidence" value="ECO:0007669"/>
    <property type="project" value="InterPro"/>
</dbReference>
<dbReference type="SMART" id="SM00863">
    <property type="entry name" value="tRNA_SAD"/>
    <property type="match status" value="1"/>
</dbReference>
<evidence type="ECO:0000256" key="2">
    <source>
        <dbReference type="ARBA" id="ARBA00022723"/>
    </source>
</evidence>
<dbReference type="GO" id="GO:0004812">
    <property type="term" value="F:aminoacyl-tRNA ligase activity"/>
    <property type="evidence" value="ECO:0007669"/>
    <property type="project" value="UniProtKB-KW"/>
</dbReference>
<dbReference type="PATRIC" id="fig|272844.11.peg.1502"/>
<reference evidence="5 7" key="4">
    <citation type="journal article" date="2003" name="Mol. Microbiol.">
        <title>An integrated analysis of the genome of the hyperthermophilic archaeon Pyrococcus abyssi.</title>
        <authorList>
            <person name="Cohen G."/>
            <person name="Barbe V."/>
            <person name="Flament D."/>
            <person name="Galperin M."/>
            <person name="Heilig R."/>
            <person name="Ripp R."/>
            <person name="Lecompte O."/>
            <person name="Prieur D."/>
            <person name="Poch O."/>
            <person name="Quellerou J."/>
            <person name="Thierry J.C."/>
            <person name="Van der Oost J."/>
            <person name="Weissenbach J."/>
            <person name="Zivanovic Y."/>
            <person name="Forterre P."/>
        </authorList>
    </citation>
    <scope>NUCLEOTIDE SEQUENCE [LARGE SCALE GENOMIC DNA]</scope>
    <source>
        <strain evidence="7">GE5 / Orsay</strain>
        <strain evidence="5">Orsay</strain>
    </source>
</reference>
<dbReference type="Pfam" id="PF07973">
    <property type="entry name" value="tRNA_SAD"/>
    <property type="match status" value="1"/>
</dbReference>
<dbReference type="KEGG" id="pab:PAB1440"/>
<keyword evidence="2" id="KW-0479">Metal-binding</keyword>
<keyword evidence="3" id="KW-0862">Zinc</keyword>
<reference evidence="5" key="3">
    <citation type="journal article" date="2001" name="Genome Res.">
        <title>Genome evolution at the genus level: comparison of three complete genomes of hyperthermophilic archaea.</title>
        <authorList>
            <person name="Lecompte O."/>
            <person name="Ripp R."/>
            <person name="Puzos-Barbe V."/>
            <person name="Duprat S."/>
            <person name="Heilig R."/>
            <person name="Dietrich J."/>
            <person name="Thierry J.C."/>
            <person name="Poch O."/>
        </authorList>
    </citation>
    <scope>NUCLEOTIDE SEQUENCE</scope>
    <source>
        <strain evidence="5">Orsay</strain>
    </source>
</reference>
<dbReference type="Proteomes" id="UP000000810">
    <property type="component" value="Chromosome"/>
</dbReference>
<dbReference type="SUPFAM" id="SSF55186">
    <property type="entry name" value="ThrRS/AlaRS common domain"/>
    <property type="match status" value="1"/>
</dbReference>
<dbReference type="AlphaFoldDB" id="Q9UYU4"/>
<dbReference type="InterPro" id="IPR018163">
    <property type="entry name" value="Thr/Ala-tRNA-synth_IIc_edit"/>
</dbReference>
<dbReference type="PIR" id="A75053">
    <property type="entry name" value="A75053"/>
</dbReference>
<dbReference type="InterPro" id="IPR051335">
    <property type="entry name" value="Alanyl-tRNA_Editing_Enzymes"/>
</dbReference>
<dbReference type="eggNOG" id="arCOG01256">
    <property type="taxonomic scope" value="Archaea"/>
</dbReference>
<evidence type="ECO:0000313" key="7">
    <source>
        <dbReference type="Proteomes" id="UP000000810"/>
    </source>
</evidence>
<dbReference type="PANTHER" id="PTHR43462:SF1">
    <property type="entry name" value="ALANYL-TRNA EDITING PROTEIN AARSD1"/>
    <property type="match status" value="1"/>
</dbReference>
<name>Q9UYU4_PYRAB</name>
<dbReference type="PANTHER" id="PTHR43462">
    <property type="entry name" value="ALANYL-TRNA EDITING PROTEIN"/>
    <property type="match status" value="1"/>
</dbReference>
<reference evidence="5" key="1">
    <citation type="submission" date="1999-07" db="EMBL/GenBank/DDBJ databases">
        <authorList>
            <person name="Genoscope"/>
        </authorList>
    </citation>
    <scope>NUCLEOTIDE SEQUENCE</scope>
    <source>
        <strain evidence="5">Orsay</strain>
    </source>
</reference>
<dbReference type="GO" id="GO:0005524">
    <property type="term" value="F:ATP binding"/>
    <property type="evidence" value="ECO:0007669"/>
    <property type="project" value="InterPro"/>
</dbReference>
<reference evidence="5" key="2">
    <citation type="journal article" date="2000" name="J. Mol. Biol.">
        <title>Archaeal homologs of eukaryotic methylation guide small nucleolar RNAs: lessons from the Pyrococcus genomes.</title>
        <authorList>
            <person name="Gaspin C."/>
            <person name="Cavaille J."/>
            <person name="Erauso G."/>
        </authorList>
    </citation>
    <scope>NUCLEOTIDE SEQUENCE</scope>
    <source>
        <strain evidence="5">Orsay</strain>
    </source>
</reference>
<evidence type="ECO:0000313" key="8">
    <source>
        <dbReference type="Proteomes" id="UP000009139"/>
    </source>
</evidence>
<accession>Q9UYU4</accession>
<sequence>MVAVDVEVRTHSALHVVKGAVVKVLGERAKWTYSTYVKGNRGVLTVKFDRKPSEEEIRRIEELANEKVRENIPIKVYELPREEAEKRFGEEMYDLFPVPEDVKILKVVVIEDWNVNACNKEHVKRTGEIGKIKIRKVRFRKSKGLLEVHFDVLEFEDPS</sequence>
<dbReference type="HOGENOM" id="CLU_1656933_0_0_2"/>
<evidence type="ECO:0000313" key="5">
    <source>
        <dbReference type="EMBL" id="CAB50318.1"/>
    </source>
</evidence>
<feature type="domain" description="Threonyl/alanyl tRNA synthetase SAD" evidence="4">
    <location>
        <begin position="105"/>
        <end position="147"/>
    </location>
</feature>
<evidence type="ECO:0000259" key="4">
    <source>
        <dbReference type="SMART" id="SM00863"/>
    </source>
</evidence>
<dbReference type="EMBL" id="HE613800">
    <property type="protein sequence ID" value="CCE70857.1"/>
    <property type="molecule type" value="Genomic_DNA"/>
</dbReference>
<keyword evidence="6" id="KW-0436">Ligase</keyword>
<gene>
    <name evidence="5" type="ordered locus">PAB1440</name>
</gene>
<dbReference type="Proteomes" id="UP000009139">
    <property type="component" value="Chromosome"/>
</dbReference>
<dbReference type="InterPro" id="IPR012947">
    <property type="entry name" value="tRNA_SAD"/>
</dbReference>
<dbReference type="EMBL" id="AJ248287">
    <property type="protein sequence ID" value="CAB50318.1"/>
    <property type="molecule type" value="Genomic_DNA"/>
</dbReference>
<dbReference type="Gene3D" id="3.30.980.10">
    <property type="entry name" value="Threonyl-trna Synthetase, Chain A, domain 2"/>
    <property type="match status" value="2"/>
</dbReference>
<evidence type="ECO:0000313" key="6">
    <source>
        <dbReference type="EMBL" id="CCE70857.1"/>
    </source>
</evidence>
<dbReference type="STRING" id="272844.PAB1440"/>
<dbReference type="GO" id="GO:0002161">
    <property type="term" value="F:aminoacyl-tRNA deacylase activity"/>
    <property type="evidence" value="ECO:0007669"/>
    <property type="project" value="UniProtKB-ARBA"/>
</dbReference>
<keyword evidence="6" id="KW-0030">Aminoacyl-tRNA synthetase</keyword>
<comment type="cofactor">
    <cofactor evidence="1">
        <name>Zn(2+)</name>
        <dbReference type="ChEBI" id="CHEBI:29105"/>
    </cofactor>
</comment>
<reference evidence="6 8" key="5">
    <citation type="journal article" date="2012" name="Curr. Microbiol.">
        <title>Re-annotation of two hyperthermophilic archaea Pyrococcus abyssi GE5 and Pyrococcus furiosus DSM 3638.</title>
        <authorList>
            <person name="Gao J."/>
            <person name="Wang J."/>
        </authorList>
    </citation>
    <scope>GENOME REANNOTATION</scope>
    <source>
        <strain evidence="6">GE5</strain>
        <strain evidence="8">GE5 / Orsay</strain>
    </source>
</reference>
<proteinExistence type="predicted"/>
<keyword evidence="7" id="KW-1185">Reference proteome</keyword>
<evidence type="ECO:0000256" key="3">
    <source>
        <dbReference type="ARBA" id="ARBA00022833"/>
    </source>
</evidence>
<evidence type="ECO:0000256" key="1">
    <source>
        <dbReference type="ARBA" id="ARBA00001947"/>
    </source>
</evidence>
<dbReference type="GO" id="GO:0046872">
    <property type="term" value="F:metal ion binding"/>
    <property type="evidence" value="ECO:0007669"/>
    <property type="project" value="UniProtKB-KW"/>
</dbReference>
<protein>
    <submittedName>
        <fullName evidence="5 6">Alanyl-tRNA synthetase</fullName>
    </submittedName>
</protein>